<dbReference type="GeneTree" id="ENSGT00950000183055"/>
<evidence type="ECO:0000313" key="3">
    <source>
        <dbReference type="Ensembl" id="ENSPKIP00000008849.1"/>
    </source>
</evidence>
<dbReference type="Proteomes" id="UP000261540">
    <property type="component" value="Unplaced"/>
</dbReference>
<dbReference type="GO" id="GO:0005829">
    <property type="term" value="C:cytosol"/>
    <property type="evidence" value="ECO:0007669"/>
    <property type="project" value="TreeGrafter"/>
</dbReference>
<dbReference type="AlphaFoldDB" id="A0A3B3QSJ2"/>
<dbReference type="PANTHER" id="PTHR12365:SF6">
    <property type="entry name" value="PROTEIN SPROUTY HOMOLOG 4"/>
    <property type="match status" value="1"/>
</dbReference>
<dbReference type="PROSITE" id="PS51227">
    <property type="entry name" value="SPR"/>
    <property type="match status" value="1"/>
</dbReference>
<dbReference type="PANTHER" id="PTHR12365">
    <property type="entry name" value="SPROUTY"/>
    <property type="match status" value="1"/>
</dbReference>
<dbReference type="GO" id="GO:0046580">
    <property type="term" value="P:negative regulation of Ras protein signal transduction"/>
    <property type="evidence" value="ECO:0007669"/>
    <property type="project" value="TreeGrafter"/>
</dbReference>
<evidence type="ECO:0000313" key="4">
    <source>
        <dbReference type="Proteomes" id="UP000261540"/>
    </source>
</evidence>
<protein>
    <submittedName>
        <fullName evidence="3">Sprouty homolog 4 (Drosophila)</fullName>
    </submittedName>
</protein>
<dbReference type="GO" id="GO:0016020">
    <property type="term" value="C:membrane"/>
    <property type="evidence" value="ECO:0007669"/>
    <property type="project" value="InterPro"/>
</dbReference>
<dbReference type="InterPro" id="IPR051192">
    <property type="entry name" value="Sprouty_domain"/>
</dbReference>
<proteinExistence type="inferred from homology"/>
<evidence type="ECO:0000256" key="2">
    <source>
        <dbReference type="SAM" id="MobiDB-lite"/>
    </source>
</evidence>
<dbReference type="GO" id="GO:0048513">
    <property type="term" value="P:animal organ development"/>
    <property type="evidence" value="ECO:0007669"/>
    <property type="project" value="TreeGrafter"/>
</dbReference>
<reference evidence="3" key="1">
    <citation type="submission" date="2025-08" db="UniProtKB">
        <authorList>
            <consortium name="Ensembl"/>
        </authorList>
    </citation>
    <scope>IDENTIFICATION</scope>
</reference>
<accession>A0A3B3QSJ2</accession>
<dbReference type="Ensembl" id="ENSPKIT00000032940.1">
    <property type="protein sequence ID" value="ENSPKIP00000008849.1"/>
    <property type="gene ID" value="ENSPKIG00000024184.1"/>
</dbReference>
<comment type="similarity">
    <text evidence="1">Belongs to the sprouty family.</text>
</comment>
<dbReference type="STRING" id="1676925.ENSPKIP00000008849"/>
<keyword evidence="4" id="KW-1185">Reference proteome</keyword>
<reference evidence="3" key="2">
    <citation type="submission" date="2025-09" db="UniProtKB">
        <authorList>
            <consortium name="Ensembl"/>
        </authorList>
    </citation>
    <scope>IDENTIFICATION</scope>
</reference>
<organism evidence="3 4">
    <name type="scientific">Paramormyrops kingsleyae</name>
    <dbReference type="NCBI Taxonomy" id="1676925"/>
    <lineage>
        <taxon>Eukaryota</taxon>
        <taxon>Metazoa</taxon>
        <taxon>Chordata</taxon>
        <taxon>Craniata</taxon>
        <taxon>Vertebrata</taxon>
        <taxon>Euteleostomi</taxon>
        <taxon>Actinopterygii</taxon>
        <taxon>Neopterygii</taxon>
        <taxon>Teleostei</taxon>
        <taxon>Osteoglossocephala</taxon>
        <taxon>Osteoglossomorpha</taxon>
        <taxon>Osteoglossiformes</taxon>
        <taxon>Mormyridae</taxon>
        <taxon>Paramormyrops</taxon>
    </lineage>
</organism>
<name>A0A3B3QSJ2_9TELE</name>
<dbReference type="GO" id="GO:0040037">
    <property type="term" value="P:negative regulation of fibroblast growth factor receptor signaling pathway"/>
    <property type="evidence" value="ECO:0007669"/>
    <property type="project" value="TreeGrafter"/>
</dbReference>
<evidence type="ECO:0000256" key="1">
    <source>
        <dbReference type="ARBA" id="ARBA00010964"/>
    </source>
</evidence>
<feature type="region of interest" description="Disordered" evidence="2">
    <location>
        <begin position="96"/>
        <end position="139"/>
    </location>
</feature>
<dbReference type="InterPro" id="IPR007875">
    <property type="entry name" value="Sprouty"/>
</dbReference>
<feature type="compositionally biased region" description="Low complexity" evidence="2">
    <location>
        <begin position="96"/>
        <end position="105"/>
    </location>
</feature>
<sequence length="294" mass="31511">MESRVPHHIPGVSTSVMVQPLLNGYGRLQHPLSIFPIDQIKSSRVENDYIDCPAVVSRQPPSQKGARAPPDCLPRCEPRDVTHPWISFGGRPGSISSCSSGSTSSDQRLLDHAAPPPTAGPASGSPRLANPQAPKATGVVDGHTPPCRHCGRCRCTECTLPRTLPSCWVCNQECVCSAQTVVDGTTCMCLVKGVLYHCTDDEDDEGSCAERPCACSGSHCCVRWTFMASLSLVLPCLLCYAPATGCAKLSQKCYDRASRPGCRCKLSGSSVLCRAGRCHIDIISHMTNDHQGFT</sequence>
<dbReference type="Pfam" id="PF05210">
    <property type="entry name" value="Sprouty"/>
    <property type="match status" value="1"/>
</dbReference>